<accession>A0A8K0R229</accession>
<comment type="caution">
    <text evidence="2">The sequence shown here is derived from an EMBL/GenBank/DDBJ whole genome shotgun (WGS) entry which is preliminary data.</text>
</comment>
<evidence type="ECO:0000259" key="1">
    <source>
        <dbReference type="Pfam" id="PF06985"/>
    </source>
</evidence>
<dbReference type="PANTHER" id="PTHR33112:SF16">
    <property type="entry name" value="HETEROKARYON INCOMPATIBILITY DOMAIN-CONTAINING PROTEIN"/>
    <property type="match status" value="1"/>
</dbReference>
<reference evidence="2" key="1">
    <citation type="journal article" date="2021" name="Nat. Commun.">
        <title>Genetic determinants of endophytism in the Arabidopsis root mycobiome.</title>
        <authorList>
            <person name="Mesny F."/>
            <person name="Miyauchi S."/>
            <person name="Thiergart T."/>
            <person name="Pickel B."/>
            <person name="Atanasova L."/>
            <person name="Karlsson M."/>
            <person name="Huettel B."/>
            <person name="Barry K.W."/>
            <person name="Haridas S."/>
            <person name="Chen C."/>
            <person name="Bauer D."/>
            <person name="Andreopoulos W."/>
            <person name="Pangilinan J."/>
            <person name="LaButti K."/>
            <person name="Riley R."/>
            <person name="Lipzen A."/>
            <person name="Clum A."/>
            <person name="Drula E."/>
            <person name="Henrissat B."/>
            <person name="Kohler A."/>
            <person name="Grigoriev I.V."/>
            <person name="Martin F.M."/>
            <person name="Hacquard S."/>
        </authorList>
    </citation>
    <scope>NUCLEOTIDE SEQUENCE</scope>
    <source>
        <strain evidence="2">MPI-SDFR-AT-0120</strain>
    </source>
</reference>
<keyword evidence="3" id="KW-1185">Reference proteome</keyword>
<feature type="domain" description="Heterokaryon incompatibility" evidence="1">
    <location>
        <begin position="236"/>
        <end position="395"/>
    </location>
</feature>
<dbReference type="EMBL" id="JAGMVJ010000013">
    <property type="protein sequence ID" value="KAH7083576.1"/>
    <property type="molecule type" value="Genomic_DNA"/>
</dbReference>
<protein>
    <submittedName>
        <fullName evidence="2">Heterokaryon incompatibility protein-domain-containing protein</fullName>
    </submittedName>
</protein>
<dbReference type="PANTHER" id="PTHR33112">
    <property type="entry name" value="DOMAIN PROTEIN, PUTATIVE-RELATED"/>
    <property type="match status" value="1"/>
</dbReference>
<evidence type="ECO:0000313" key="2">
    <source>
        <dbReference type="EMBL" id="KAH7083576.1"/>
    </source>
</evidence>
<dbReference type="InterPro" id="IPR010730">
    <property type="entry name" value="HET"/>
</dbReference>
<evidence type="ECO:0000313" key="3">
    <source>
        <dbReference type="Proteomes" id="UP000813461"/>
    </source>
</evidence>
<sequence>MDLRVSGFIRGRRAPPPLRDNHAEACPEGFVSLHELCDACTELVGIVEKPEKACRWSKSKNTNWSINDSAGELIARSTSCHLCTIILTCFKTNLATFPGVTDQSDWEKDGRIYFSIEDRSTFVPDAENDDIAGIRFTKNEHGKGFLTIVPFEYGHFDKFEGMGYLGLGQAPKTPAYDATQLRGWLHACTSTHLNCHTFQHRAISTNIQPSKLLEIDEDLVKLRSNDPDQHAGRARYVTLSHMWGDDIAQQFVLVQSRMSEFERGIPCSVLPPIFQEAVFLTRLLGFRYIWIDSLCIVQDSESDWQQEAPKMASIYGGASCNLACVVPPSRFHRNSRLDPRSALPCILRRASPQKAGLYAIGEYRDRRLLENGIYASDWHDPAQWPLSSRAWTFQEQILAPRTVYFGHQNLLWECAEAQIDEWLGRTEQRFMPGVPSKTEMYSTLYHDDPRQAQSDLESPTLVLWNSLIKEYRLRALTKPEDRVMAIAGIARAIHDVTGLTYLAGLWLEHVPLCLVWCMRPGSSKPAKTMSEPALSNAPTWSWLSIGVDSRCSLRPDLAMRWFDELNEERSTATIFEATVTSFKWPNDPPNHSPGTSFHIFGGLQITLNMHVLPIDTVVRKSSYIKNHLTIDIHEPHCMNHFVYLPDVPAEGDELPPGAMLGLLREARQRPRIGASWYQTTIYDLVGLVLVTAPKAGTWRRTGVWVMRIELMELSDRPDPTVFNILRGARGVKRMTLVWWLRMLLSLRRLPFSRIVSDLQMRSERRCLERTRLVSLILLRVHNRSIWKLGFRSYDIRSML</sequence>
<gene>
    <name evidence="2" type="ORF">FB567DRAFT_87694</name>
</gene>
<dbReference type="OrthoDB" id="5362512at2759"/>
<dbReference type="AlphaFoldDB" id="A0A8K0R229"/>
<dbReference type="Pfam" id="PF06985">
    <property type="entry name" value="HET"/>
    <property type="match status" value="1"/>
</dbReference>
<organism evidence="2 3">
    <name type="scientific">Paraphoma chrysanthemicola</name>
    <dbReference type="NCBI Taxonomy" id="798071"/>
    <lineage>
        <taxon>Eukaryota</taxon>
        <taxon>Fungi</taxon>
        <taxon>Dikarya</taxon>
        <taxon>Ascomycota</taxon>
        <taxon>Pezizomycotina</taxon>
        <taxon>Dothideomycetes</taxon>
        <taxon>Pleosporomycetidae</taxon>
        <taxon>Pleosporales</taxon>
        <taxon>Pleosporineae</taxon>
        <taxon>Phaeosphaeriaceae</taxon>
        <taxon>Paraphoma</taxon>
    </lineage>
</organism>
<dbReference type="Proteomes" id="UP000813461">
    <property type="component" value="Unassembled WGS sequence"/>
</dbReference>
<name>A0A8K0R229_9PLEO</name>
<proteinExistence type="predicted"/>